<comment type="caution">
    <text evidence="1">The sequence shown here is derived from an EMBL/GenBank/DDBJ whole genome shotgun (WGS) entry which is preliminary data.</text>
</comment>
<reference evidence="1" key="1">
    <citation type="submission" date="2020-04" db="EMBL/GenBank/DDBJ databases">
        <authorList>
            <person name="Alioto T."/>
            <person name="Alioto T."/>
            <person name="Gomez Garrido J."/>
        </authorList>
    </citation>
    <scope>NUCLEOTIDE SEQUENCE</scope>
    <source>
        <strain evidence="1">A484AB</strain>
    </source>
</reference>
<name>A0A7D9JN27_PARCT</name>
<dbReference type="EMBL" id="CACRXK020018071">
    <property type="protein sequence ID" value="CAB4032036.1"/>
    <property type="molecule type" value="Genomic_DNA"/>
</dbReference>
<gene>
    <name evidence="1" type="ORF">PACLA_8A028106</name>
</gene>
<dbReference type="OrthoDB" id="6145513at2759"/>
<accession>A0A7D9JN27</accession>
<sequence length="151" mass="17117">MKKELTFTRKRLSGCNAFGIVNSFDPRKAIDQYFEDILQFPTRNMPFIDEASVVRTTGNRRYGHAFIGKPAVEICRHSSDANFTVNLLCSMFGIDYYNILEGPSNGLELLQFFEEALEQGYEDGNPILRPGDAVVLDNCGFHHARHVEPIL</sequence>
<dbReference type="AlphaFoldDB" id="A0A7D9JN27"/>
<protein>
    <submittedName>
        <fullName evidence="1">Uncharacterized protein</fullName>
    </submittedName>
</protein>
<organism evidence="1 2">
    <name type="scientific">Paramuricea clavata</name>
    <name type="common">Red gorgonian</name>
    <name type="synonym">Violescent sea-whip</name>
    <dbReference type="NCBI Taxonomy" id="317549"/>
    <lineage>
        <taxon>Eukaryota</taxon>
        <taxon>Metazoa</taxon>
        <taxon>Cnidaria</taxon>
        <taxon>Anthozoa</taxon>
        <taxon>Octocorallia</taxon>
        <taxon>Malacalcyonacea</taxon>
        <taxon>Plexauridae</taxon>
        <taxon>Paramuricea</taxon>
    </lineage>
</organism>
<evidence type="ECO:0000313" key="2">
    <source>
        <dbReference type="Proteomes" id="UP001152795"/>
    </source>
</evidence>
<dbReference type="Proteomes" id="UP001152795">
    <property type="component" value="Unassembled WGS sequence"/>
</dbReference>
<evidence type="ECO:0000313" key="1">
    <source>
        <dbReference type="EMBL" id="CAB4032036.1"/>
    </source>
</evidence>
<keyword evidence="2" id="KW-1185">Reference proteome</keyword>
<proteinExistence type="predicted"/>